<dbReference type="Gene3D" id="3.30.390.10">
    <property type="entry name" value="Enolase-like, N-terminal domain"/>
    <property type="match status" value="1"/>
</dbReference>
<dbReference type="InterPro" id="IPR029017">
    <property type="entry name" value="Enolase-like_N"/>
</dbReference>
<sequence length="334" mass="36393">MKITQVDLYEVEIPLIPPIAKYFPKIYDITICRMRTDEGLEGIGECQGTRASLEQKAASYAGKNPLALSPFEEPSPFQCALLDIAGKAYGIPVHRFFGAKVRDRVPVSYWSCHMEPAETAAEAARGARLGFQNHKLKARPWDIVETVRLMREAAGPDYTVGVDPNTLFKLPHVAARLARELEPFGTVSVFEDPVLKENLDWYRLLREKTHIPMALHLGAPSGVLAAMKAECVDYVNLGGSAQQVKKAAAIAEAANVPCWVQMGGVCMSVLAAYSVHVQCTIPNATLPCDELPFVRTADVVGGALVVEKGHFVVPEGPGLGVTLDVKVVERFRVA</sequence>
<protein>
    <recommendedName>
        <fullName evidence="1">Mandelate racemase/muconate lactonizing enzyme C-terminal domain-containing protein</fullName>
    </recommendedName>
</protein>
<evidence type="ECO:0000313" key="2">
    <source>
        <dbReference type="EMBL" id="OGG52296.1"/>
    </source>
</evidence>
<proteinExistence type="predicted"/>
<comment type="caution">
    <text evidence="2">The sequence shown here is derived from an EMBL/GenBank/DDBJ whole genome shotgun (WGS) entry which is preliminary data.</text>
</comment>
<dbReference type="Gene3D" id="3.20.20.120">
    <property type="entry name" value="Enolase-like C-terminal domain"/>
    <property type="match status" value="1"/>
</dbReference>
<gene>
    <name evidence="2" type="ORF">A3F84_28980</name>
</gene>
<feature type="domain" description="Mandelate racemase/muconate lactonizing enzyme C-terminal" evidence="1">
    <location>
        <begin position="116"/>
        <end position="212"/>
    </location>
</feature>
<dbReference type="InterPro" id="IPR034593">
    <property type="entry name" value="DgoD-like"/>
</dbReference>
<accession>A0A1F6CSZ8</accession>
<dbReference type="SUPFAM" id="SSF51604">
    <property type="entry name" value="Enolase C-terminal domain-like"/>
    <property type="match status" value="1"/>
</dbReference>
<dbReference type="AlphaFoldDB" id="A0A1F6CSZ8"/>
<dbReference type="InterPro" id="IPR036849">
    <property type="entry name" value="Enolase-like_C_sf"/>
</dbReference>
<organism evidence="2 3">
    <name type="scientific">Handelsmanbacteria sp. (strain RIFCSPLOWO2_12_FULL_64_10)</name>
    <dbReference type="NCBI Taxonomy" id="1817868"/>
    <lineage>
        <taxon>Bacteria</taxon>
        <taxon>Candidatus Handelsmaniibacteriota</taxon>
    </lineage>
</organism>
<dbReference type="InterPro" id="IPR013342">
    <property type="entry name" value="Mandelate_racemase_C"/>
</dbReference>
<reference evidence="2 3" key="1">
    <citation type="journal article" date="2016" name="Nat. Commun.">
        <title>Thousands of microbial genomes shed light on interconnected biogeochemical processes in an aquifer system.</title>
        <authorList>
            <person name="Anantharaman K."/>
            <person name="Brown C.T."/>
            <person name="Hug L.A."/>
            <person name="Sharon I."/>
            <person name="Castelle C.J."/>
            <person name="Probst A.J."/>
            <person name="Thomas B.C."/>
            <person name="Singh A."/>
            <person name="Wilkins M.J."/>
            <person name="Karaoz U."/>
            <person name="Brodie E.L."/>
            <person name="Williams K.H."/>
            <person name="Hubbard S.S."/>
            <person name="Banfield J.F."/>
        </authorList>
    </citation>
    <scope>NUCLEOTIDE SEQUENCE [LARGE SCALE GENOMIC DNA]</scope>
    <source>
        <strain evidence="3">RIFCSPLOWO2_12_FULL_64_10</strain>
    </source>
</reference>
<dbReference type="EMBL" id="MFKF01000146">
    <property type="protein sequence ID" value="OGG52296.1"/>
    <property type="molecule type" value="Genomic_DNA"/>
</dbReference>
<evidence type="ECO:0000259" key="1">
    <source>
        <dbReference type="SMART" id="SM00922"/>
    </source>
</evidence>
<name>A0A1F6CSZ8_HANXR</name>
<dbReference type="SUPFAM" id="SSF54826">
    <property type="entry name" value="Enolase N-terminal domain-like"/>
    <property type="match status" value="1"/>
</dbReference>
<evidence type="ECO:0000313" key="3">
    <source>
        <dbReference type="Proteomes" id="UP000178606"/>
    </source>
</evidence>
<dbReference type="InterPro" id="IPR029065">
    <property type="entry name" value="Enolase_C-like"/>
</dbReference>
<dbReference type="SMART" id="SM00922">
    <property type="entry name" value="MR_MLE"/>
    <property type="match status" value="1"/>
</dbReference>
<dbReference type="Pfam" id="PF13378">
    <property type="entry name" value="MR_MLE_C"/>
    <property type="match status" value="1"/>
</dbReference>
<dbReference type="PANTHER" id="PTHR48080">
    <property type="entry name" value="D-GALACTONATE DEHYDRATASE-RELATED"/>
    <property type="match status" value="1"/>
</dbReference>
<dbReference type="Proteomes" id="UP000178606">
    <property type="component" value="Unassembled WGS sequence"/>
</dbReference>